<protein>
    <submittedName>
        <fullName evidence="1">Uncharacterized protein</fullName>
    </submittedName>
</protein>
<dbReference type="EMBL" id="AY214164">
    <property type="protein sequence ID" value="AAT37585.1"/>
    <property type="molecule type" value="Genomic_DNA"/>
</dbReference>
<accession>Q6EME7</accession>
<evidence type="ECO:0000313" key="1">
    <source>
        <dbReference type="EMBL" id="AAT37585.1"/>
    </source>
</evidence>
<proteinExistence type="predicted"/>
<keyword evidence="1" id="KW-0614">Plasmid</keyword>
<name>Q6EME7_ECOLX</name>
<geneLocation type="plasmid" evidence="1">
    <name>pAPEC-O2-R</name>
</geneLocation>
<dbReference type="RefSeq" id="WP_011251352.1">
    <property type="nucleotide sequence ID" value="NC_006671.1"/>
</dbReference>
<reference evidence="1" key="1">
    <citation type="journal article" date="2005" name="Antimicrob. Agents Chemother.">
        <title>DNA sequence and comparative genomics of pAPEC-O2-R, an avian pathogenic Escherichia coli transmissible R plasmid.</title>
        <authorList>
            <person name="Johnson T.J."/>
            <person name="Siek K.E."/>
            <person name="Johnson S.J."/>
            <person name="Nolan L.K."/>
        </authorList>
    </citation>
    <scope>NUCLEOTIDE SEQUENCE</scope>
    <source>
        <strain evidence="1">A2363</strain>
        <plasmid evidence="1">pAPEC-O2-R</plasmid>
    </source>
</reference>
<dbReference type="AlphaFoldDB" id="Q6EME7"/>
<gene>
    <name evidence="1" type="ORF">O2R_90</name>
</gene>
<organism evidence="1">
    <name type="scientific">Escherichia coli</name>
    <dbReference type="NCBI Taxonomy" id="562"/>
    <lineage>
        <taxon>Bacteria</taxon>
        <taxon>Pseudomonadati</taxon>
        <taxon>Pseudomonadota</taxon>
        <taxon>Gammaproteobacteria</taxon>
        <taxon>Enterobacterales</taxon>
        <taxon>Enterobacteriaceae</taxon>
        <taxon>Escherichia</taxon>
    </lineage>
</organism>
<sequence length="134" mass="15198">MPAYYLTGDDYGRGKSLLLQSPPLRGVITLSDYLRMNVMDEETPVPQKFGSLDALLMELNRAGHPDDQIWFYCNDLGIPEALQAADSRLIAERHANGSWWTVEGYHEANDPRMPEPEDALNVDEARGQLEIFFK</sequence>